<reference evidence="3" key="1">
    <citation type="journal article" date="2012" name="Nature">
        <title>A physical, genetic and functional sequence assembly of the barley genome.</title>
        <authorList>
            <consortium name="The International Barley Genome Sequencing Consortium"/>
            <person name="Mayer K.F."/>
            <person name="Waugh R."/>
            <person name="Brown J.W."/>
            <person name="Schulman A."/>
            <person name="Langridge P."/>
            <person name="Platzer M."/>
            <person name="Fincher G.B."/>
            <person name="Muehlbauer G.J."/>
            <person name="Sato K."/>
            <person name="Close T.J."/>
            <person name="Wise R.P."/>
            <person name="Stein N."/>
        </authorList>
    </citation>
    <scope>NUCLEOTIDE SEQUENCE [LARGE SCALE GENOMIC DNA]</scope>
    <source>
        <strain evidence="3">cv. Morex</strain>
    </source>
</reference>
<protein>
    <submittedName>
        <fullName evidence="2">Uncharacterized protein</fullName>
    </submittedName>
</protein>
<feature type="region of interest" description="Disordered" evidence="1">
    <location>
        <begin position="103"/>
        <end position="224"/>
    </location>
</feature>
<dbReference type="Proteomes" id="UP000011116">
    <property type="component" value="Chromosome 6H"/>
</dbReference>
<feature type="compositionally biased region" description="Low complexity" evidence="1">
    <location>
        <begin position="135"/>
        <end position="155"/>
    </location>
</feature>
<dbReference type="Gramene" id="HORVU.MOREX.r2.6HG0519100.1">
    <property type="protein sequence ID" value="HORVU.MOREX.r2.6HG0519100.1.CDS.1"/>
    <property type="gene ID" value="HORVU.MOREX.r2.6HG0519100"/>
</dbReference>
<keyword evidence="3" id="KW-1185">Reference proteome</keyword>
<dbReference type="AlphaFoldDB" id="A0A8I6YYS1"/>
<evidence type="ECO:0000313" key="3">
    <source>
        <dbReference type="Proteomes" id="UP000011116"/>
    </source>
</evidence>
<evidence type="ECO:0000256" key="1">
    <source>
        <dbReference type="SAM" id="MobiDB-lite"/>
    </source>
</evidence>
<name>A0A8I6YYS1_HORVV</name>
<feature type="compositionally biased region" description="Polar residues" evidence="1">
    <location>
        <begin position="191"/>
        <end position="203"/>
    </location>
</feature>
<accession>A0A8I6YYS1</accession>
<feature type="compositionally biased region" description="Polar residues" evidence="1">
    <location>
        <begin position="157"/>
        <end position="167"/>
    </location>
</feature>
<sequence>MSTMILSMYGHRCRRYFHACQRSAGFVFKQSCRLLPRHVVLQFHVVATSPCHVLVRVFSSLLTHTRLYKSSPARFSQLHSQALPDYCTRSTSTAHAPRESLMATAAARRPSGPVLLTPNRRSSSPTPVKLDATHSPLLGKSASGPSPSSTRSRQPCTCPSTKTNHPGSSRCGGLHKERKQGSSRPAAPPSTRGQGSKRMNSRQCARRAIKPSPAAQQSQHQRRAGGFLFLPRTSRLSAMSAAGERASDKQWYSYSIGSAVEAGVVFLVWLWRRCFVRGWWNLARGN</sequence>
<organism evidence="2 3">
    <name type="scientific">Hordeum vulgare subsp. vulgare</name>
    <name type="common">Domesticated barley</name>
    <dbReference type="NCBI Taxonomy" id="112509"/>
    <lineage>
        <taxon>Eukaryota</taxon>
        <taxon>Viridiplantae</taxon>
        <taxon>Streptophyta</taxon>
        <taxon>Embryophyta</taxon>
        <taxon>Tracheophyta</taxon>
        <taxon>Spermatophyta</taxon>
        <taxon>Magnoliopsida</taxon>
        <taxon>Liliopsida</taxon>
        <taxon>Poales</taxon>
        <taxon>Poaceae</taxon>
        <taxon>BOP clade</taxon>
        <taxon>Pooideae</taxon>
        <taxon>Triticodae</taxon>
        <taxon>Triticeae</taxon>
        <taxon>Hordeinae</taxon>
        <taxon>Hordeum</taxon>
    </lineage>
</organism>
<dbReference type="EnsemblPlants" id="HORVU.MOREX.r3.6HG0625580.1">
    <property type="protein sequence ID" value="HORVU.MOREX.r3.6HG0625580.1.CDS1"/>
    <property type="gene ID" value="HORVU.MOREX.r3.6HG0625580"/>
</dbReference>
<evidence type="ECO:0000313" key="2">
    <source>
        <dbReference type="EnsemblPlants" id="HORVU.MOREX.r3.6HG0625580.1.CDS1"/>
    </source>
</evidence>
<dbReference type="Gramene" id="HORVU.MOREX.r3.6HG0625580.1">
    <property type="protein sequence ID" value="HORVU.MOREX.r3.6HG0625580.1.CDS1"/>
    <property type="gene ID" value="HORVU.MOREX.r3.6HG0625580"/>
</dbReference>
<proteinExistence type="predicted"/>
<reference evidence="2" key="3">
    <citation type="submission" date="2022-01" db="UniProtKB">
        <authorList>
            <consortium name="EnsemblPlants"/>
        </authorList>
    </citation>
    <scope>IDENTIFICATION</scope>
    <source>
        <strain evidence="2">subsp. vulgare</strain>
    </source>
</reference>
<reference evidence="2" key="2">
    <citation type="submission" date="2020-10" db="EMBL/GenBank/DDBJ databases">
        <authorList>
            <person name="Scholz U."/>
            <person name="Mascher M."/>
            <person name="Fiebig A."/>
        </authorList>
    </citation>
    <scope>NUCLEOTIDE SEQUENCE [LARGE SCALE GENOMIC DNA]</scope>
    <source>
        <strain evidence="2">cv. Morex</strain>
    </source>
</reference>